<dbReference type="InterPro" id="IPR011606">
    <property type="entry name" value="Brnchd-chn_aa_trnsp_permease"/>
</dbReference>
<reference evidence="9 10" key="1">
    <citation type="submission" date="2017-01" db="EMBL/GenBank/DDBJ databases">
        <title>Genome sequencing of Rhodoferax fermentans JCM 7819.</title>
        <authorList>
            <person name="Kim Y.J."/>
            <person name="Farh M.E.-A."/>
            <person name="Yang D.-C."/>
        </authorList>
    </citation>
    <scope>NUCLEOTIDE SEQUENCE [LARGE SCALE GENOMIC DNA]</scope>
    <source>
        <strain evidence="9 10">JCM 7819</strain>
    </source>
</reference>
<feature type="transmembrane region" description="Helical" evidence="8">
    <location>
        <begin position="41"/>
        <end position="66"/>
    </location>
</feature>
<feature type="transmembrane region" description="Helical" evidence="8">
    <location>
        <begin position="12"/>
        <end position="35"/>
    </location>
</feature>
<dbReference type="OrthoDB" id="3177005at2"/>
<evidence type="ECO:0000256" key="8">
    <source>
        <dbReference type="SAM" id="Phobius"/>
    </source>
</evidence>
<dbReference type="GO" id="GO:1903785">
    <property type="term" value="P:L-valine transmembrane transport"/>
    <property type="evidence" value="ECO:0007669"/>
    <property type="project" value="TreeGrafter"/>
</dbReference>
<dbReference type="Pfam" id="PF03591">
    <property type="entry name" value="AzlC"/>
    <property type="match status" value="1"/>
</dbReference>
<dbReference type="EMBL" id="MTJN01000002">
    <property type="protein sequence ID" value="OOV09325.1"/>
    <property type="molecule type" value="Genomic_DNA"/>
</dbReference>
<evidence type="ECO:0008006" key="11">
    <source>
        <dbReference type="Google" id="ProtNLM"/>
    </source>
</evidence>
<evidence type="ECO:0000256" key="3">
    <source>
        <dbReference type="ARBA" id="ARBA00022448"/>
    </source>
</evidence>
<feature type="transmembrane region" description="Helical" evidence="8">
    <location>
        <begin position="161"/>
        <end position="179"/>
    </location>
</feature>
<evidence type="ECO:0000256" key="2">
    <source>
        <dbReference type="ARBA" id="ARBA00010735"/>
    </source>
</evidence>
<comment type="similarity">
    <text evidence="2">Belongs to the AzlC family.</text>
</comment>
<keyword evidence="3" id="KW-0813">Transport</keyword>
<gene>
    <name evidence="9" type="ORF">RF819_20120</name>
</gene>
<feature type="transmembrane region" description="Helical" evidence="8">
    <location>
        <begin position="128"/>
        <end position="155"/>
    </location>
</feature>
<evidence type="ECO:0000313" key="10">
    <source>
        <dbReference type="Proteomes" id="UP000190750"/>
    </source>
</evidence>
<feature type="transmembrane region" description="Helical" evidence="8">
    <location>
        <begin position="191"/>
        <end position="216"/>
    </location>
</feature>
<dbReference type="PANTHER" id="PTHR34979">
    <property type="entry name" value="INNER MEMBRANE PROTEIN YGAZ"/>
    <property type="match status" value="1"/>
</dbReference>
<keyword evidence="10" id="KW-1185">Reference proteome</keyword>
<keyword evidence="5 8" id="KW-0812">Transmembrane</keyword>
<proteinExistence type="inferred from homology"/>
<evidence type="ECO:0000256" key="6">
    <source>
        <dbReference type="ARBA" id="ARBA00022989"/>
    </source>
</evidence>
<dbReference type="GO" id="GO:0005886">
    <property type="term" value="C:plasma membrane"/>
    <property type="evidence" value="ECO:0007669"/>
    <property type="project" value="UniProtKB-SubCell"/>
</dbReference>
<evidence type="ECO:0000256" key="1">
    <source>
        <dbReference type="ARBA" id="ARBA00004651"/>
    </source>
</evidence>
<sequence length="232" mass="23509">MRSLFKTLDRATLGDMGLVCLADGVVGMSFGAIAVSGGLPLWFPVALSILVFAGGAQFATVGVLLAGGDPVTAAMTGLALNGRLLAYGLTVSELLGQGWMARLLGAHFILDESVAFAMKQTDPAAKRAAFWVCGILIFVVWNLAVLAGALAGQAIGSASSLGLDAAFPALLFALVWPALSNGTTRRRVLTGGALALASAPWVAPGLPVLVALLVIVPSALRSGQSATPPTKA</sequence>
<dbReference type="AlphaFoldDB" id="A0A1T1AZC9"/>
<keyword evidence="6 8" id="KW-1133">Transmembrane helix</keyword>
<keyword evidence="4" id="KW-1003">Cell membrane</keyword>
<accession>A0A1T1AZC9</accession>
<comment type="caution">
    <text evidence="9">The sequence shown here is derived from an EMBL/GenBank/DDBJ whole genome shotgun (WGS) entry which is preliminary data.</text>
</comment>
<dbReference type="PANTHER" id="PTHR34979:SF1">
    <property type="entry name" value="INNER MEMBRANE PROTEIN YGAZ"/>
    <property type="match status" value="1"/>
</dbReference>
<evidence type="ECO:0000313" key="9">
    <source>
        <dbReference type="EMBL" id="OOV09325.1"/>
    </source>
</evidence>
<evidence type="ECO:0000256" key="5">
    <source>
        <dbReference type="ARBA" id="ARBA00022692"/>
    </source>
</evidence>
<comment type="subcellular location">
    <subcellularLocation>
        <location evidence="1">Cell membrane</location>
        <topology evidence="1">Multi-pass membrane protein</topology>
    </subcellularLocation>
</comment>
<name>A0A1T1AZC9_RHOFE</name>
<dbReference type="STRING" id="28066.RF819_20120"/>
<evidence type="ECO:0000256" key="4">
    <source>
        <dbReference type="ARBA" id="ARBA00022475"/>
    </source>
</evidence>
<protein>
    <recommendedName>
        <fullName evidence="11">Branched-chain amino acid permease</fullName>
    </recommendedName>
</protein>
<evidence type="ECO:0000256" key="7">
    <source>
        <dbReference type="ARBA" id="ARBA00023136"/>
    </source>
</evidence>
<dbReference type="RefSeq" id="WP_078367091.1">
    <property type="nucleotide sequence ID" value="NZ_MTJN01000002.1"/>
</dbReference>
<dbReference type="Proteomes" id="UP000190750">
    <property type="component" value="Unassembled WGS sequence"/>
</dbReference>
<keyword evidence="7 8" id="KW-0472">Membrane</keyword>
<organism evidence="9 10">
    <name type="scientific">Rhodoferax fermentans</name>
    <dbReference type="NCBI Taxonomy" id="28066"/>
    <lineage>
        <taxon>Bacteria</taxon>
        <taxon>Pseudomonadati</taxon>
        <taxon>Pseudomonadota</taxon>
        <taxon>Betaproteobacteria</taxon>
        <taxon>Burkholderiales</taxon>
        <taxon>Comamonadaceae</taxon>
        <taxon>Rhodoferax</taxon>
    </lineage>
</organism>